<evidence type="ECO:0000313" key="12">
    <source>
        <dbReference type="Proteomes" id="UP001164286"/>
    </source>
</evidence>
<keyword evidence="12" id="KW-1185">Reference proteome</keyword>
<evidence type="ECO:0000256" key="9">
    <source>
        <dbReference type="PROSITE-ProRule" id="PRU00175"/>
    </source>
</evidence>
<dbReference type="SUPFAM" id="SSF57850">
    <property type="entry name" value="RING/U-box"/>
    <property type="match status" value="1"/>
</dbReference>
<keyword evidence="8" id="KW-0131">Cell cycle</keyword>
<gene>
    <name evidence="11" type="ORF">MKK02DRAFT_17075</name>
</gene>
<evidence type="ECO:0000256" key="4">
    <source>
        <dbReference type="ARBA" id="ARBA00022771"/>
    </source>
</evidence>
<dbReference type="GO" id="GO:0061630">
    <property type="term" value="F:ubiquitin protein ligase activity"/>
    <property type="evidence" value="ECO:0007669"/>
    <property type="project" value="InterPro"/>
</dbReference>
<evidence type="ECO:0000259" key="10">
    <source>
        <dbReference type="PROSITE" id="PS50089"/>
    </source>
</evidence>
<dbReference type="FunFam" id="3.30.40.10:FF:000469">
    <property type="entry name" value="Anaphase-promoting complex subunit 11"/>
    <property type="match status" value="1"/>
</dbReference>
<evidence type="ECO:0000313" key="11">
    <source>
        <dbReference type="EMBL" id="KAI9634260.1"/>
    </source>
</evidence>
<protein>
    <recommendedName>
        <fullName evidence="1">Anaphase-promoting complex subunit 11</fullName>
    </recommendedName>
</protein>
<dbReference type="Pfam" id="PF12861">
    <property type="entry name" value="zf-ANAPC11"/>
    <property type="match status" value="1"/>
</dbReference>
<evidence type="ECO:0000256" key="1">
    <source>
        <dbReference type="ARBA" id="ARBA00013928"/>
    </source>
</evidence>
<keyword evidence="3" id="KW-0479">Metal-binding</keyword>
<evidence type="ECO:0000256" key="3">
    <source>
        <dbReference type="ARBA" id="ARBA00022723"/>
    </source>
</evidence>
<dbReference type="InterPro" id="IPR051031">
    <property type="entry name" value="RING-box_E3_Ubiquitin_Ligase"/>
</dbReference>
<reference evidence="11" key="1">
    <citation type="journal article" date="2022" name="G3 (Bethesda)">
        <title>High quality genome of the basidiomycete yeast Dioszegia hungarica PDD-24b-2 isolated from cloud water.</title>
        <authorList>
            <person name="Jarrige D."/>
            <person name="Haridas S."/>
            <person name="Bleykasten-Grosshans C."/>
            <person name="Joly M."/>
            <person name="Nadalig T."/>
            <person name="Sancelme M."/>
            <person name="Vuilleumier S."/>
            <person name="Grigoriev I.V."/>
            <person name="Amato P."/>
            <person name="Bringel F."/>
        </authorList>
    </citation>
    <scope>NUCLEOTIDE SEQUENCE</scope>
    <source>
        <strain evidence="11">PDD-24b-2</strain>
    </source>
</reference>
<dbReference type="CDD" id="cd16456">
    <property type="entry name" value="RING-H2_APC11"/>
    <property type="match status" value="1"/>
</dbReference>
<dbReference type="AlphaFoldDB" id="A0AA38LT12"/>
<sequence>MKVTVLSFNAVAAWKWNASTEPHQLYAYASRGPDGQIEEYDDDDEEVCGICQSAFESTCPECKVPGDDCPLIWGECSHIFHMHCLLKWLETESSKQQCPMDRRSWGECSSQQME</sequence>
<dbReference type="PROSITE" id="PS50089">
    <property type="entry name" value="ZF_RING_2"/>
    <property type="match status" value="1"/>
</dbReference>
<dbReference type="InterPro" id="IPR001841">
    <property type="entry name" value="Znf_RING"/>
</dbReference>
<keyword evidence="5" id="KW-0498">Mitosis</keyword>
<dbReference type="GO" id="GO:0097602">
    <property type="term" value="F:cullin family protein binding"/>
    <property type="evidence" value="ECO:0007669"/>
    <property type="project" value="InterPro"/>
</dbReference>
<organism evidence="11 12">
    <name type="scientific">Dioszegia hungarica</name>
    <dbReference type="NCBI Taxonomy" id="4972"/>
    <lineage>
        <taxon>Eukaryota</taxon>
        <taxon>Fungi</taxon>
        <taxon>Dikarya</taxon>
        <taxon>Basidiomycota</taxon>
        <taxon>Agaricomycotina</taxon>
        <taxon>Tremellomycetes</taxon>
        <taxon>Tremellales</taxon>
        <taxon>Bulleribasidiaceae</taxon>
        <taxon>Dioszegia</taxon>
    </lineage>
</organism>
<evidence type="ECO:0000256" key="8">
    <source>
        <dbReference type="ARBA" id="ARBA00023306"/>
    </source>
</evidence>
<keyword evidence="6" id="KW-0833">Ubl conjugation pathway</keyword>
<name>A0AA38LT12_9TREE</name>
<dbReference type="Gene3D" id="3.30.40.10">
    <property type="entry name" value="Zinc/RING finger domain, C3HC4 (zinc finger)"/>
    <property type="match status" value="1"/>
</dbReference>
<dbReference type="GO" id="GO:0016874">
    <property type="term" value="F:ligase activity"/>
    <property type="evidence" value="ECO:0007669"/>
    <property type="project" value="UniProtKB-KW"/>
</dbReference>
<dbReference type="GeneID" id="77724930"/>
<accession>A0AA38LT12</accession>
<dbReference type="EMBL" id="JAKWFO010000008">
    <property type="protein sequence ID" value="KAI9634260.1"/>
    <property type="molecule type" value="Genomic_DNA"/>
</dbReference>
<dbReference type="GO" id="GO:0005680">
    <property type="term" value="C:anaphase-promoting complex"/>
    <property type="evidence" value="ECO:0007669"/>
    <property type="project" value="InterPro"/>
</dbReference>
<comment type="caution">
    <text evidence="11">The sequence shown here is derived from an EMBL/GenBank/DDBJ whole genome shotgun (WGS) entry which is preliminary data.</text>
</comment>
<dbReference type="GO" id="GO:0051301">
    <property type="term" value="P:cell division"/>
    <property type="evidence" value="ECO:0007669"/>
    <property type="project" value="UniProtKB-KW"/>
</dbReference>
<dbReference type="Proteomes" id="UP001164286">
    <property type="component" value="Unassembled WGS sequence"/>
</dbReference>
<dbReference type="GO" id="GO:0031145">
    <property type="term" value="P:anaphase-promoting complex-dependent catabolic process"/>
    <property type="evidence" value="ECO:0007669"/>
    <property type="project" value="InterPro"/>
</dbReference>
<dbReference type="InterPro" id="IPR013083">
    <property type="entry name" value="Znf_RING/FYVE/PHD"/>
</dbReference>
<proteinExistence type="predicted"/>
<evidence type="ECO:0000256" key="7">
    <source>
        <dbReference type="ARBA" id="ARBA00022833"/>
    </source>
</evidence>
<keyword evidence="11" id="KW-0436">Ligase</keyword>
<evidence type="ECO:0000256" key="6">
    <source>
        <dbReference type="ARBA" id="ARBA00022786"/>
    </source>
</evidence>
<evidence type="ECO:0000256" key="5">
    <source>
        <dbReference type="ARBA" id="ARBA00022776"/>
    </source>
</evidence>
<dbReference type="RefSeq" id="XP_052944037.1">
    <property type="nucleotide sequence ID" value="XM_053085729.1"/>
</dbReference>
<feature type="domain" description="RING-type" evidence="10">
    <location>
        <begin position="48"/>
        <end position="102"/>
    </location>
</feature>
<keyword evidence="4 9" id="KW-0863">Zinc-finger</keyword>
<keyword evidence="2" id="KW-0132">Cell division</keyword>
<dbReference type="GO" id="GO:0008270">
    <property type="term" value="F:zinc ion binding"/>
    <property type="evidence" value="ECO:0007669"/>
    <property type="project" value="UniProtKB-KW"/>
</dbReference>
<dbReference type="PANTHER" id="PTHR11210">
    <property type="entry name" value="RING BOX"/>
    <property type="match status" value="1"/>
</dbReference>
<keyword evidence="7" id="KW-0862">Zinc</keyword>
<dbReference type="InterPro" id="IPR024991">
    <property type="entry name" value="RING-H2_APC11"/>
</dbReference>
<evidence type="ECO:0000256" key="2">
    <source>
        <dbReference type="ARBA" id="ARBA00022618"/>
    </source>
</evidence>